<sequence>MYVDDLTISGSGSTNGGRFNNVNISGSCKINGDIEANAIKISGSATMSGNVKSGRYIVNGFGSVRGNLEGGIVRNNGRLKVVGESRAMEFTNSGSSLVRGHLKAERIRSVGRLVVGGGVETEEFDSYGSLKVGGLLNGHRIKIKIKGMCFTKELGGEEIQVSFSDSNIFGLFGNLLVKPVLRLFKRGYNQLTAELIEGTTISLEHTNAKTVRGDKVTIGPKCKIELVEYKESITIHPKAIVKQHLKV</sequence>
<accession>A0A292YJT2</accession>
<comment type="caution">
    <text evidence="1">The sequence shown here is derived from an EMBL/GenBank/DDBJ whole genome shotgun (WGS) entry which is preliminary data.</text>
</comment>
<evidence type="ECO:0008006" key="3">
    <source>
        <dbReference type="Google" id="ProtNLM"/>
    </source>
</evidence>
<keyword evidence="2" id="KW-1185">Reference proteome</keyword>
<name>A0A292YJT2_9BACL</name>
<dbReference type="AlphaFoldDB" id="A0A292YJT2"/>
<gene>
    <name evidence="1" type="ORF">EFBL_1034</name>
</gene>
<dbReference type="EMBL" id="BDUF01000020">
    <property type="protein sequence ID" value="GAX89416.1"/>
    <property type="molecule type" value="Genomic_DNA"/>
</dbReference>
<evidence type="ECO:0000313" key="1">
    <source>
        <dbReference type="EMBL" id="GAX89416.1"/>
    </source>
</evidence>
<evidence type="ECO:0000313" key="2">
    <source>
        <dbReference type="Proteomes" id="UP000217785"/>
    </source>
</evidence>
<protein>
    <recommendedName>
        <fullName evidence="3">Polymer-forming cytoskeletal protein</fullName>
    </recommendedName>
</protein>
<reference evidence="2" key="1">
    <citation type="submission" date="2017-07" db="EMBL/GenBank/DDBJ databases">
        <title>Draft genome sequence of Effusibacillus lacus strain skLN1.</title>
        <authorList>
            <person name="Watanabe M."/>
            <person name="Kojima H."/>
            <person name="Fukui M."/>
        </authorList>
    </citation>
    <scope>NUCLEOTIDE SEQUENCE [LARGE SCALE GENOMIC DNA]</scope>
    <source>
        <strain evidence="2">skLN1</strain>
    </source>
</reference>
<organism evidence="1 2">
    <name type="scientific">Effusibacillus lacus</name>
    <dbReference type="NCBI Taxonomy" id="1348429"/>
    <lineage>
        <taxon>Bacteria</taxon>
        <taxon>Bacillati</taxon>
        <taxon>Bacillota</taxon>
        <taxon>Bacilli</taxon>
        <taxon>Bacillales</taxon>
        <taxon>Alicyclobacillaceae</taxon>
        <taxon>Effusibacillus</taxon>
    </lineage>
</organism>
<proteinExistence type="predicted"/>
<dbReference type="Proteomes" id="UP000217785">
    <property type="component" value="Unassembled WGS sequence"/>
</dbReference>